<gene>
    <name evidence="2" type="ORF">METZ01_LOCUS49100</name>
</gene>
<dbReference type="AlphaFoldDB" id="A0A381RWL4"/>
<dbReference type="PANTHER" id="PTHR38690:SF1">
    <property type="entry name" value="PROTEASE"/>
    <property type="match status" value="1"/>
</dbReference>
<dbReference type="InterPro" id="IPR025263">
    <property type="entry name" value="YhdP_central"/>
</dbReference>
<proteinExistence type="predicted"/>
<protein>
    <recommendedName>
        <fullName evidence="1">YhdP central domain-containing protein</fullName>
    </recommendedName>
</protein>
<reference evidence="2" key="1">
    <citation type="submission" date="2018-05" db="EMBL/GenBank/DDBJ databases">
        <authorList>
            <person name="Lanie J.A."/>
            <person name="Ng W.-L."/>
            <person name="Kazmierczak K.M."/>
            <person name="Andrzejewski T.M."/>
            <person name="Davidsen T.M."/>
            <person name="Wayne K.J."/>
            <person name="Tettelin H."/>
            <person name="Glass J.I."/>
            <person name="Rusch D."/>
            <person name="Podicherti R."/>
            <person name="Tsui H.-C.T."/>
            <person name="Winkler M.E."/>
        </authorList>
    </citation>
    <scope>NUCLEOTIDE SEQUENCE</scope>
</reference>
<feature type="non-terminal residue" evidence="2">
    <location>
        <position position="1"/>
    </location>
</feature>
<evidence type="ECO:0000259" key="1">
    <source>
        <dbReference type="Pfam" id="PF13116"/>
    </source>
</evidence>
<dbReference type="PANTHER" id="PTHR38690">
    <property type="entry name" value="PROTEASE-RELATED"/>
    <property type="match status" value="1"/>
</dbReference>
<sequence>VIKKLILILVIFFGLWLIVLYQTETLVNKVLNQEKDSIKLGIEKQLSMSISFESIRIDYSKEDYVKFRPRLIFTDFSTWLNADDLSPVDVGQFEVEIDVWNSIMNQSVLIKSIVIDGSDIDFSHQDDSGFLLNNVPIKQLFFFRKPGFKRPSLELRNITSRAIDIENLQKKIGLANILKSDDVNINTNFYWSQIPRKTDITSGNGILNIKVKDGEINTQNRVPGKVLSLFSFSELPKRLLLDFRDVFAEGFIFDRLEADVVFKDNIAYTCNLSIYSSTADVIILGGTNIRERTYNQIVIVQPAISDLLPGGAAMLGGPAAAASVFLLTKILRRPLKDAGLVYYSVNGSWDKPLIEEVQGNEIDLELIDNCSDYLPNVEEKTQSLNN</sequence>
<dbReference type="InterPro" id="IPR011836">
    <property type="entry name" value="YhdP"/>
</dbReference>
<dbReference type="Pfam" id="PF13116">
    <property type="entry name" value="YhdP"/>
    <property type="match status" value="1"/>
</dbReference>
<organism evidence="2">
    <name type="scientific">marine metagenome</name>
    <dbReference type="NCBI Taxonomy" id="408172"/>
    <lineage>
        <taxon>unclassified sequences</taxon>
        <taxon>metagenomes</taxon>
        <taxon>ecological metagenomes</taxon>
    </lineage>
</organism>
<evidence type="ECO:0000313" key="2">
    <source>
        <dbReference type="EMBL" id="SUZ96246.1"/>
    </source>
</evidence>
<feature type="domain" description="YhdP central" evidence="1">
    <location>
        <begin position="164"/>
        <end position="354"/>
    </location>
</feature>
<accession>A0A381RWL4</accession>
<name>A0A381RWL4_9ZZZZ</name>
<dbReference type="EMBL" id="UINC01002397">
    <property type="protein sequence ID" value="SUZ96246.1"/>
    <property type="molecule type" value="Genomic_DNA"/>
</dbReference>